<dbReference type="Proteomes" id="UP000078561">
    <property type="component" value="Unassembled WGS sequence"/>
</dbReference>
<dbReference type="InterPro" id="IPR023393">
    <property type="entry name" value="START-like_dom_sf"/>
</dbReference>
<dbReference type="OrthoDB" id="6423603at2759"/>
<dbReference type="OMA" id="VEWICIQ"/>
<dbReference type="Gene3D" id="3.30.530.20">
    <property type="match status" value="1"/>
</dbReference>
<accession>A0A163MWX3</accession>
<feature type="domain" description="DUF3074" evidence="1">
    <location>
        <begin position="89"/>
        <end position="214"/>
    </location>
</feature>
<evidence type="ECO:0000313" key="2">
    <source>
        <dbReference type="EMBL" id="SAM09561.1"/>
    </source>
</evidence>
<reference evidence="2" key="1">
    <citation type="submission" date="2016-04" db="EMBL/GenBank/DDBJ databases">
        <authorList>
            <person name="Evans L.H."/>
            <person name="Alamgir A."/>
            <person name="Owens N."/>
            <person name="Weber N.D."/>
            <person name="Virtaneva K."/>
            <person name="Barbian K."/>
            <person name="Babar A."/>
            <person name="Rosenke K."/>
        </authorList>
    </citation>
    <scope>NUCLEOTIDE SEQUENCE [LARGE SCALE GENOMIC DNA]</scope>
    <source>
        <strain evidence="2">CBS 101.48</strain>
    </source>
</reference>
<organism evidence="2">
    <name type="scientific">Absidia glauca</name>
    <name type="common">Pin mould</name>
    <dbReference type="NCBI Taxonomy" id="4829"/>
    <lineage>
        <taxon>Eukaryota</taxon>
        <taxon>Fungi</taxon>
        <taxon>Fungi incertae sedis</taxon>
        <taxon>Mucoromycota</taxon>
        <taxon>Mucoromycotina</taxon>
        <taxon>Mucoromycetes</taxon>
        <taxon>Mucorales</taxon>
        <taxon>Cunninghamellaceae</taxon>
        <taxon>Absidia</taxon>
    </lineage>
</organism>
<dbReference type="InParanoid" id="A0A163MWX3"/>
<gene>
    <name evidence="2" type="primary">ABSGL_15257.1 scaffold 16333</name>
</gene>
<evidence type="ECO:0000259" key="1">
    <source>
        <dbReference type="Pfam" id="PF11274"/>
    </source>
</evidence>
<sequence>MMIDSIEESKLEAMSQDDLGLYLDTLVDQALTILKTSSTWPVVEEHPTLTTRQSHTWPPSKPFLQCQSRHVDITYDQICNVIADPSSASKYVDGLLETKSLKTLLTTDTTQAGLYWSRVQSTLTLPRDYVDLVVTRESARSLLVVSQPVDTVRYAKQGHVRGQRLSCDLVCEQGDGVEWTRIKWSSAGGWVPDFWTGWGSGKRLYNDVDDLVDFIRAGV</sequence>
<dbReference type="Pfam" id="PF11274">
    <property type="entry name" value="DUF3074"/>
    <property type="match status" value="1"/>
</dbReference>
<keyword evidence="3" id="KW-1185">Reference proteome</keyword>
<dbReference type="SUPFAM" id="SSF55961">
    <property type="entry name" value="Bet v1-like"/>
    <property type="match status" value="1"/>
</dbReference>
<dbReference type="InterPro" id="IPR024500">
    <property type="entry name" value="DUF3074"/>
</dbReference>
<dbReference type="EMBL" id="LT555144">
    <property type="protein sequence ID" value="SAM09561.1"/>
    <property type="molecule type" value="Genomic_DNA"/>
</dbReference>
<name>A0A163MWX3_ABSGL</name>
<dbReference type="AlphaFoldDB" id="A0A163MWX3"/>
<protein>
    <recommendedName>
        <fullName evidence="1">DUF3074 domain-containing protein</fullName>
    </recommendedName>
</protein>
<evidence type="ECO:0000313" key="3">
    <source>
        <dbReference type="Proteomes" id="UP000078561"/>
    </source>
</evidence>
<proteinExistence type="predicted"/>